<sequence length="278" mass="31523">MAKKYPDSERGLWNDLPCNNPKSFICEYDQGNYKCNSSKIFFCEHKTKPTERAVTTTVCTISDPDPDRFNLLYVVIALGILLAGGIVFYIYIFYCKNRNSGFSNGCQEYKTFKFKNRTLLGLEEGATPLQTEPPTETVVEDDSNKTDREMEMEMENSAGLENPAQDALTEDSLNKDYTSPVDPSSTSTYASLYSSVEVEQKKPEESEDVKPPKVPSPHHEVSREPVVYAMIDKSKKTNKKNSQIEVVYATVDKKRRDTKVRVDIVIESRVAWFCKLVG</sequence>
<feature type="region of interest" description="Disordered" evidence="1">
    <location>
        <begin position="194"/>
        <end position="221"/>
    </location>
</feature>
<protein>
    <submittedName>
        <fullName evidence="4">Uncharacterized protein LOC116295419</fullName>
    </submittedName>
</protein>
<dbReference type="OrthoDB" id="6133475at2759"/>
<proteinExistence type="predicted"/>
<evidence type="ECO:0000313" key="4">
    <source>
        <dbReference type="RefSeq" id="XP_031559075.1"/>
    </source>
</evidence>
<evidence type="ECO:0000256" key="1">
    <source>
        <dbReference type="SAM" id="MobiDB-lite"/>
    </source>
</evidence>
<keyword evidence="2" id="KW-1133">Transmembrane helix</keyword>
<dbReference type="RefSeq" id="XP_031559075.1">
    <property type="nucleotide sequence ID" value="XM_031703215.1"/>
</dbReference>
<reference evidence="4" key="1">
    <citation type="submission" date="2025-08" db="UniProtKB">
        <authorList>
            <consortium name="RefSeq"/>
        </authorList>
    </citation>
    <scope>IDENTIFICATION</scope>
    <source>
        <tissue evidence="4">Tentacle</tissue>
    </source>
</reference>
<dbReference type="GeneID" id="116295419"/>
<dbReference type="KEGG" id="aten:116295419"/>
<dbReference type="CDD" id="cd00037">
    <property type="entry name" value="CLECT"/>
    <property type="match status" value="1"/>
</dbReference>
<feature type="region of interest" description="Disordered" evidence="1">
    <location>
        <begin position="125"/>
        <end position="164"/>
    </location>
</feature>
<keyword evidence="3" id="KW-1185">Reference proteome</keyword>
<keyword evidence="2" id="KW-0812">Transmembrane</keyword>
<feature type="compositionally biased region" description="Basic and acidic residues" evidence="1">
    <location>
        <begin position="198"/>
        <end position="221"/>
    </location>
</feature>
<name>A0A6P8I2J5_ACTTE</name>
<dbReference type="SUPFAM" id="SSF56436">
    <property type="entry name" value="C-type lectin-like"/>
    <property type="match status" value="1"/>
</dbReference>
<dbReference type="Proteomes" id="UP000515163">
    <property type="component" value="Unplaced"/>
</dbReference>
<feature type="compositionally biased region" description="Basic and acidic residues" evidence="1">
    <location>
        <begin position="142"/>
        <end position="151"/>
    </location>
</feature>
<evidence type="ECO:0000256" key="2">
    <source>
        <dbReference type="SAM" id="Phobius"/>
    </source>
</evidence>
<keyword evidence="2" id="KW-0472">Membrane</keyword>
<dbReference type="InterPro" id="IPR016187">
    <property type="entry name" value="CTDL_fold"/>
</dbReference>
<feature type="transmembrane region" description="Helical" evidence="2">
    <location>
        <begin position="71"/>
        <end position="94"/>
    </location>
</feature>
<organism evidence="3 4">
    <name type="scientific">Actinia tenebrosa</name>
    <name type="common">Australian red waratah sea anemone</name>
    <dbReference type="NCBI Taxonomy" id="6105"/>
    <lineage>
        <taxon>Eukaryota</taxon>
        <taxon>Metazoa</taxon>
        <taxon>Cnidaria</taxon>
        <taxon>Anthozoa</taxon>
        <taxon>Hexacorallia</taxon>
        <taxon>Actiniaria</taxon>
        <taxon>Actiniidae</taxon>
        <taxon>Actinia</taxon>
    </lineage>
</organism>
<accession>A0A6P8I2J5</accession>
<dbReference type="AlphaFoldDB" id="A0A6P8I2J5"/>
<dbReference type="InParanoid" id="A0A6P8I2J5"/>
<evidence type="ECO:0000313" key="3">
    <source>
        <dbReference type="Proteomes" id="UP000515163"/>
    </source>
</evidence>
<gene>
    <name evidence="4" type="primary">LOC116295419</name>
</gene>